<evidence type="ECO:0000313" key="2">
    <source>
        <dbReference type="Proteomes" id="UP000016560"/>
    </source>
</evidence>
<evidence type="ECO:0000313" key="1">
    <source>
        <dbReference type="EMBL" id="GAD62052.1"/>
    </source>
</evidence>
<name>U2ZLW0_AQUA1</name>
<reference evidence="1" key="1">
    <citation type="submission" date="2024-09" db="EMBL/GenBank/DDBJ databases">
        <title>Whole genome shotgun sequence of Pseudomonas alcaligenes NBRC 14159.</title>
        <authorList>
            <person name="Yoshida I."/>
            <person name="Hosoyama A."/>
            <person name="Tsuchikane K."/>
            <person name="Noguchi M."/>
            <person name="Hirakata S."/>
            <person name="Ando Y."/>
            <person name="Ohji S."/>
            <person name="Yamazoe A."/>
            <person name="Yamazaki S."/>
            <person name="Fujita N."/>
        </authorList>
    </citation>
    <scope>NUCLEOTIDE SEQUENCE</scope>
    <source>
        <strain evidence="1">NBRC 14159</strain>
    </source>
</reference>
<dbReference type="EMBL" id="BATI01000009">
    <property type="protein sequence ID" value="GAD62052.1"/>
    <property type="molecule type" value="Genomic_DNA"/>
</dbReference>
<dbReference type="RefSeq" id="WP_021700142.1">
    <property type="nucleotide sequence ID" value="NZ_BATI01000009.1"/>
</dbReference>
<dbReference type="OrthoDB" id="9960802at2"/>
<protein>
    <submittedName>
        <fullName evidence="1">Uncharacterized protein</fullName>
    </submittedName>
</protein>
<comment type="caution">
    <text evidence="1">The sequence shown here is derived from an EMBL/GenBank/DDBJ whole genome shotgun (WGS) entry which is preliminary data.</text>
</comment>
<organism evidence="1 2">
    <name type="scientific">Aquipseudomonas alcaligenes (strain ATCC 14909 / DSM 50342 / CCUG 1425 / JCM 20561 / NBRC 14159 / NCIMB 9945 / NCTC 10367 / 1577)</name>
    <name type="common">Pseudomonas alcaligenes</name>
    <dbReference type="NCBI Taxonomy" id="1215092"/>
    <lineage>
        <taxon>Bacteria</taxon>
        <taxon>Pseudomonadati</taxon>
        <taxon>Pseudomonadota</taxon>
        <taxon>Gammaproteobacteria</taxon>
        <taxon>Pseudomonadales</taxon>
        <taxon>Pseudomonadaceae</taxon>
        <taxon>Aquipseudomonas</taxon>
    </lineage>
</organism>
<gene>
    <name evidence="1" type="ORF">PA6_009_00580</name>
</gene>
<proteinExistence type="predicted"/>
<dbReference type="AlphaFoldDB" id="U2ZLW0"/>
<keyword evidence="2" id="KW-1185">Reference proteome</keyword>
<dbReference type="Proteomes" id="UP000016560">
    <property type="component" value="Unassembled WGS sequence"/>
</dbReference>
<sequence length="111" mass="12516">MHAHREDIAMKTLHEIEQLVHAALDNKDPETLEQYADHAADNMDHDHLRDLALAMIEGDDAGKALALVKIEGRIDRQRAEFMELEAMRRSRLADEDEAARAELDASFRGAA</sequence>
<accession>U2ZLW0</accession>